<keyword evidence="2" id="KW-0813">Transport</keyword>
<dbReference type="Pfam" id="PF13715">
    <property type="entry name" value="CarbopepD_reg_2"/>
    <property type="match status" value="1"/>
</dbReference>
<keyword evidence="7 10" id="KW-0472">Membrane</keyword>
<evidence type="ECO:0000259" key="12">
    <source>
        <dbReference type="Pfam" id="PF00593"/>
    </source>
</evidence>
<dbReference type="InterPro" id="IPR000531">
    <property type="entry name" value="Beta-barrel_TonB"/>
</dbReference>
<dbReference type="Pfam" id="PF00593">
    <property type="entry name" value="TonB_dep_Rec_b-barrel"/>
    <property type="match status" value="1"/>
</dbReference>
<accession>A0ABW3JND0</accession>
<dbReference type="InterPro" id="IPR039426">
    <property type="entry name" value="TonB-dep_rcpt-like"/>
</dbReference>
<feature type="domain" description="TonB-dependent receptor-like beta-barrel" evidence="12">
    <location>
        <begin position="405"/>
        <end position="766"/>
    </location>
</feature>
<evidence type="ECO:0000256" key="11">
    <source>
        <dbReference type="SAM" id="SignalP"/>
    </source>
</evidence>
<name>A0ABW3JND0_9FLAO</name>
<keyword evidence="15" id="KW-1185">Reference proteome</keyword>
<dbReference type="InterPro" id="IPR036942">
    <property type="entry name" value="Beta-barrel_TonB_sf"/>
</dbReference>
<organism evidence="14 15">
    <name type="scientific">Tenacibaculum geojense</name>
    <dbReference type="NCBI Taxonomy" id="915352"/>
    <lineage>
        <taxon>Bacteria</taxon>
        <taxon>Pseudomonadati</taxon>
        <taxon>Bacteroidota</taxon>
        <taxon>Flavobacteriia</taxon>
        <taxon>Flavobacteriales</taxon>
        <taxon>Flavobacteriaceae</taxon>
        <taxon>Tenacibaculum</taxon>
    </lineage>
</organism>
<dbReference type="EMBL" id="JBHTJR010000014">
    <property type="protein sequence ID" value="MFD0991959.1"/>
    <property type="molecule type" value="Genomic_DNA"/>
</dbReference>
<dbReference type="PANTHER" id="PTHR30069:SF29">
    <property type="entry name" value="HEMOGLOBIN AND HEMOGLOBIN-HAPTOGLOBIN-BINDING PROTEIN 1-RELATED"/>
    <property type="match status" value="1"/>
</dbReference>
<sequence>MIHRILLPLVFLCINITVAQNCNLVFEGKVEDFHEKSFLNNAVVHIKNLKRYTTTDENGYFKFSDICEDQILEIEISHIACENKKISLTITENTYKLFLLEHHTEDLDEVHVSSTERNTATKQTTSIKTSTLENYSSGNLGDALKEVSGVSSLNTGSSIVKPVINGMHSSRVSILVDGVRLQDHDWGVEHAPNVDVNYANNITVYKGANALEFSGDAIGGVVTIEPKHVILKDTLFASTIVTQETNGRLFSVNTKVHKYTQNGWYGSAYGTYKKSGDVETPDYFLTNTGAQSSSLTLQTGLKKFEYGFDIMLSQVKNDIGILSASHLGNIEDLVIALEADEPLIIDDFSFDINNPKQKVTHQIAKLAGYKRFKGLGRLDVFYTFQKNRRLEFDKRIGENKFKPASDLALKTHTLNSIFKFDANTNKVFKVGFNLQYQNNFADPATDVRRLIPDYNKYDLALFAISNINLSDFLIDFGVRYDFNYYDSKKFYIKSRWESLGYDQNFANFVINEQGNQYLTNPVFSYHNLALSAGINYSLNNYQSIAFSYGLSNRAPNPSELFSEGLHHSASRIEIGSLYLNQEQSNRFGLTYRYNNKALNFNAEGYANFINDYIFIAPTGTEKTTRGAFPVYNYQQTNAAIYGVDTNLNYNFIKNVIYSNKSSFIIGDDLTNNTPLIDIPPFQITNSITYRNEEIKNIYLTFENIYVSKQNRYPDNNFYTFLPVRQEEVLVDISSTPKAYSIFNIKTGASFTINKTKFSLNFSVNNLLNTKYRNYLNRLRFYSDELGRNFKAQLIINY</sequence>
<comment type="caution">
    <text evidence="14">The sequence shown here is derived from an EMBL/GenBank/DDBJ whole genome shotgun (WGS) entry which is preliminary data.</text>
</comment>
<evidence type="ECO:0000313" key="15">
    <source>
        <dbReference type="Proteomes" id="UP001597062"/>
    </source>
</evidence>
<dbReference type="InterPro" id="IPR037066">
    <property type="entry name" value="Plug_dom_sf"/>
</dbReference>
<dbReference type="InterPro" id="IPR012910">
    <property type="entry name" value="Plug_dom"/>
</dbReference>
<keyword evidence="9" id="KW-0998">Cell outer membrane</keyword>
<dbReference type="SUPFAM" id="SSF49464">
    <property type="entry name" value="Carboxypeptidase regulatory domain-like"/>
    <property type="match status" value="1"/>
</dbReference>
<evidence type="ECO:0000256" key="2">
    <source>
        <dbReference type="ARBA" id="ARBA00022448"/>
    </source>
</evidence>
<dbReference type="Gene3D" id="2.60.40.1120">
    <property type="entry name" value="Carboxypeptidase-like, regulatory domain"/>
    <property type="match status" value="1"/>
</dbReference>
<feature type="domain" description="TonB-dependent receptor plug" evidence="13">
    <location>
        <begin position="119"/>
        <end position="221"/>
    </location>
</feature>
<protein>
    <submittedName>
        <fullName evidence="14">TonB-dependent receptor</fullName>
    </submittedName>
</protein>
<dbReference type="Gene3D" id="2.40.170.20">
    <property type="entry name" value="TonB-dependent receptor, beta-barrel domain"/>
    <property type="match status" value="1"/>
</dbReference>
<keyword evidence="4" id="KW-0812">Transmembrane</keyword>
<dbReference type="Pfam" id="PF07715">
    <property type="entry name" value="Plug"/>
    <property type="match status" value="1"/>
</dbReference>
<evidence type="ECO:0000256" key="10">
    <source>
        <dbReference type="RuleBase" id="RU003357"/>
    </source>
</evidence>
<keyword evidence="8 14" id="KW-0675">Receptor</keyword>
<evidence type="ECO:0000256" key="9">
    <source>
        <dbReference type="ARBA" id="ARBA00023237"/>
    </source>
</evidence>
<dbReference type="RefSeq" id="WP_386104758.1">
    <property type="nucleotide sequence ID" value="NZ_JBHTJR010000014.1"/>
</dbReference>
<keyword evidence="3" id="KW-1134">Transmembrane beta strand</keyword>
<proteinExistence type="inferred from homology"/>
<dbReference type="Gene3D" id="2.170.130.10">
    <property type="entry name" value="TonB-dependent receptor, plug domain"/>
    <property type="match status" value="1"/>
</dbReference>
<evidence type="ECO:0000256" key="4">
    <source>
        <dbReference type="ARBA" id="ARBA00022692"/>
    </source>
</evidence>
<keyword evidence="6 10" id="KW-0798">TonB box</keyword>
<comment type="subcellular location">
    <subcellularLocation>
        <location evidence="1">Cell outer membrane</location>
        <topology evidence="1">Multi-pass membrane protein</topology>
    </subcellularLocation>
</comment>
<evidence type="ECO:0000256" key="8">
    <source>
        <dbReference type="ARBA" id="ARBA00023170"/>
    </source>
</evidence>
<evidence type="ECO:0000313" key="14">
    <source>
        <dbReference type="EMBL" id="MFD0991959.1"/>
    </source>
</evidence>
<comment type="similarity">
    <text evidence="10">Belongs to the TonB-dependent receptor family.</text>
</comment>
<dbReference type="SUPFAM" id="SSF56935">
    <property type="entry name" value="Porins"/>
    <property type="match status" value="1"/>
</dbReference>
<evidence type="ECO:0000256" key="7">
    <source>
        <dbReference type="ARBA" id="ARBA00023136"/>
    </source>
</evidence>
<feature type="signal peptide" evidence="11">
    <location>
        <begin position="1"/>
        <end position="19"/>
    </location>
</feature>
<evidence type="ECO:0000256" key="1">
    <source>
        <dbReference type="ARBA" id="ARBA00004571"/>
    </source>
</evidence>
<gene>
    <name evidence="14" type="ORF">ACFQ1U_01965</name>
</gene>
<feature type="chain" id="PRO_5045339495" evidence="11">
    <location>
        <begin position="20"/>
        <end position="797"/>
    </location>
</feature>
<reference evidence="15" key="1">
    <citation type="journal article" date="2019" name="Int. J. Syst. Evol. Microbiol.">
        <title>The Global Catalogue of Microorganisms (GCM) 10K type strain sequencing project: providing services to taxonomists for standard genome sequencing and annotation.</title>
        <authorList>
            <consortium name="The Broad Institute Genomics Platform"/>
            <consortium name="The Broad Institute Genome Sequencing Center for Infectious Disease"/>
            <person name="Wu L."/>
            <person name="Ma J."/>
        </authorList>
    </citation>
    <scope>NUCLEOTIDE SEQUENCE [LARGE SCALE GENOMIC DNA]</scope>
    <source>
        <strain evidence="15">CCUG 60527</strain>
    </source>
</reference>
<dbReference type="Proteomes" id="UP001597062">
    <property type="component" value="Unassembled WGS sequence"/>
</dbReference>
<keyword evidence="5 11" id="KW-0732">Signal</keyword>
<evidence type="ECO:0000256" key="5">
    <source>
        <dbReference type="ARBA" id="ARBA00022729"/>
    </source>
</evidence>
<evidence type="ECO:0000259" key="13">
    <source>
        <dbReference type="Pfam" id="PF07715"/>
    </source>
</evidence>
<evidence type="ECO:0000256" key="6">
    <source>
        <dbReference type="ARBA" id="ARBA00023077"/>
    </source>
</evidence>
<dbReference type="PANTHER" id="PTHR30069">
    <property type="entry name" value="TONB-DEPENDENT OUTER MEMBRANE RECEPTOR"/>
    <property type="match status" value="1"/>
</dbReference>
<dbReference type="InterPro" id="IPR008969">
    <property type="entry name" value="CarboxyPept-like_regulatory"/>
</dbReference>
<evidence type="ECO:0000256" key="3">
    <source>
        <dbReference type="ARBA" id="ARBA00022452"/>
    </source>
</evidence>